<proteinExistence type="predicted"/>
<evidence type="ECO:0000256" key="4">
    <source>
        <dbReference type="ARBA" id="ARBA00023004"/>
    </source>
</evidence>
<dbReference type="Pfam" id="PF06240">
    <property type="entry name" value="COXG"/>
    <property type="match status" value="1"/>
</dbReference>
<evidence type="ECO:0000256" key="1">
    <source>
        <dbReference type="ARBA" id="ARBA00022714"/>
    </source>
</evidence>
<dbReference type="RefSeq" id="WP_183188355.1">
    <property type="nucleotide sequence ID" value="NZ_JACICD010000001.1"/>
</dbReference>
<evidence type="ECO:0000256" key="3">
    <source>
        <dbReference type="ARBA" id="ARBA00023002"/>
    </source>
</evidence>
<dbReference type="Pfam" id="PF01799">
    <property type="entry name" value="Fer2_2"/>
    <property type="match status" value="1"/>
</dbReference>
<dbReference type="AlphaFoldDB" id="A0A839Z0F1"/>
<dbReference type="Gene3D" id="1.10.150.120">
    <property type="entry name" value="[2Fe-2S]-binding domain"/>
    <property type="match status" value="1"/>
</dbReference>
<dbReference type="GO" id="GO:0051537">
    <property type="term" value="F:2 iron, 2 sulfur cluster binding"/>
    <property type="evidence" value="ECO:0007669"/>
    <property type="project" value="UniProtKB-KW"/>
</dbReference>
<keyword evidence="4" id="KW-0408">Iron</keyword>
<keyword evidence="8" id="KW-1185">Reference proteome</keyword>
<dbReference type="InterPro" id="IPR036884">
    <property type="entry name" value="2Fe-2S-bd_dom_sf"/>
</dbReference>
<dbReference type="Pfam" id="PF00111">
    <property type="entry name" value="Fer2"/>
    <property type="match status" value="1"/>
</dbReference>
<dbReference type="Proteomes" id="UP000533469">
    <property type="component" value="Unassembled WGS sequence"/>
</dbReference>
<dbReference type="SUPFAM" id="SSF47741">
    <property type="entry name" value="CO dehydrogenase ISP C-domain like"/>
    <property type="match status" value="1"/>
</dbReference>
<dbReference type="InterPro" id="IPR012675">
    <property type="entry name" value="Beta-grasp_dom_sf"/>
</dbReference>
<evidence type="ECO:0000256" key="5">
    <source>
        <dbReference type="ARBA" id="ARBA00023014"/>
    </source>
</evidence>
<dbReference type="FunFam" id="3.10.20.30:FF:000020">
    <property type="entry name" value="Xanthine dehydrogenase iron-sulfur subunit"/>
    <property type="match status" value="1"/>
</dbReference>
<dbReference type="SUPFAM" id="SSF54292">
    <property type="entry name" value="2Fe-2S ferredoxin-like"/>
    <property type="match status" value="1"/>
</dbReference>
<dbReference type="Gene3D" id="3.10.20.30">
    <property type="match status" value="1"/>
</dbReference>
<feature type="domain" description="2Fe-2S ferredoxin-type" evidence="6">
    <location>
        <begin position="2"/>
        <end position="78"/>
    </location>
</feature>
<dbReference type="SUPFAM" id="SSF55961">
    <property type="entry name" value="Bet v1-like"/>
    <property type="match status" value="1"/>
</dbReference>
<gene>
    <name evidence="7" type="ORF">FHS55_000820</name>
</gene>
<dbReference type="InterPro" id="IPR006058">
    <property type="entry name" value="2Fe2S_fd_BS"/>
</dbReference>
<keyword evidence="2" id="KW-0479">Metal-binding</keyword>
<reference evidence="7 8" key="1">
    <citation type="submission" date="2020-08" db="EMBL/GenBank/DDBJ databases">
        <title>Genomic Encyclopedia of Type Strains, Phase IV (KMG-IV): sequencing the most valuable type-strain genomes for metagenomic binning, comparative biology and taxonomic classification.</title>
        <authorList>
            <person name="Goeker M."/>
        </authorList>
    </citation>
    <scope>NUCLEOTIDE SEQUENCE [LARGE SCALE GENOMIC DNA]</scope>
    <source>
        <strain evidence="7 8">DSM 5895</strain>
    </source>
</reference>
<dbReference type="GO" id="GO:0046872">
    <property type="term" value="F:metal ion binding"/>
    <property type="evidence" value="ECO:0007669"/>
    <property type="project" value="UniProtKB-KW"/>
</dbReference>
<dbReference type="InterPro" id="IPR036010">
    <property type="entry name" value="2Fe-2S_ferredoxin-like_sf"/>
</dbReference>
<dbReference type="Gene3D" id="3.30.530.20">
    <property type="match status" value="1"/>
</dbReference>
<dbReference type="CDD" id="cd00207">
    <property type="entry name" value="fer2"/>
    <property type="match status" value="1"/>
</dbReference>
<keyword evidence="3 7" id="KW-0560">Oxidoreductase</keyword>
<protein>
    <submittedName>
        <fullName evidence="7">Carbon-monoxide dehydrogenase small subunit</fullName>
        <ecNumber evidence="7">1.2.7.4</ecNumber>
    </submittedName>
</protein>
<name>A0A839Z0F1_9HYPH</name>
<sequence>MKPVRLEINGRSIDTEVEPRQSLADFVREELLLTGTHLGCEHGVCGACTVLVDGAPARSCIAYPVALDGARITTIEGLAQDEVAGELRAAFTREHALQCGFCTPGMLIMARDIVLRRPGLDEAAIRHELAGNLCRCTGYTGIVRAIRAVALARAGEASVVTRGASLPMPADPSPLTLPVSPARRASGESPAPLVAPPPAGLEFEPAPLRNPVEITEAFEVDAPRGAVWALFQDPARVIACLPGARLTQPSDGRRLQAQMSVKLGPMQAAFSGVGLIAPEPASWSGILHGRGVDGRSASRIEARLAYRLEATGEKATRVHIEVAYVLQGPLAQMSRGAIARDLAARLTSAFAANLGAALKGQATPVAAMPLDAGSLFLAMVRGWLARLFGRG</sequence>
<organism evidence="7 8">
    <name type="scientific">Ancylobacter tetraedralis</name>
    <dbReference type="NCBI Taxonomy" id="217068"/>
    <lineage>
        <taxon>Bacteria</taxon>
        <taxon>Pseudomonadati</taxon>
        <taxon>Pseudomonadota</taxon>
        <taxon>Alphaproteobacteria</taxon>
        <taxon>Hyphomicrobiales</taxon>
        <taxon>Xanthobacteraceae</taxon>
        <taxon>Ancylobacter</taxon>
    </lineage>
</organism>
<dbReference type="InterPro" id="IPR051452">
    <property type="entry name" value="Diverse_Oxidoreductases"/>
</dbReference>
<evidence type="ECO:0000256" key="2">
    <source>
        <dbReference type="ARBA" id="ARBA00022723"/>
    </source>
</evidence>
<dbReference type="EMBL" id="JACICD010000001">
    <property type="protein sequence ID" value="MBB3770234.1"/>
    <property type="molecule type" value="Genomic_DNA"/>
</dbReference>
<dbReference type="InterPro" id="IPR001041">
    <property type="entry name" value="2Fe-2S_ferredoxin-type"/>
</dbReference>
<evidence type="ECO:0000313" key="7">
    <source>
        <dbReference type="EMBL" id="MBB3770234.1"/>
    </source>
</evidence>
<dbReference type="EC" id="1.2.7.4" evidence="7"/>
<accession>A0A839Z0F1</accession>
<evidence type="ECO:0000259" key="6">
    <source>
        <dbReference type="PROSITE" id="PS51085"/>
    </source>
</evidence>
<dbReference type="InterPro" id="IPR023393">
    <property type="entry name" value="START-like_dom_sf"/>
</dbReference>
<dbReference type="PROSITE" id="PS51085">
    <property type="entry name" value="2FE2S_FER_2"/>
    <property type="match status" value="1"/>
</dbReference>
<dbReference type="InterPro" id="IPR002888">
    <property type="entry name" value="2Fe-2S-bd"/>
</dbReference>
<dbReference type="PROSITE" id="PS00197">
    <property type="entry name" value="2FE2S_FER_1"/>
    <property type="match status" value="1"/>
</dbReference>
<keyword evidence="1" id="KW-0001">2Fe-2S</keyword>
<dbReference type="PANTHER" id="PTHR44379:SF8">
    <property type="entry name" value="XANTHINE DEHYDROGENASE IRON-SULFUR-BINDING SUBUNIT XDHC-RELATED"/>
    <property type="match status" value="1"/>
</dbReference>
<dbReference type="CDD" id="cd07823">
    <property type="entry name" value="SRPBCC_5"/>
    <property type="match status" value="1"/>
</dbReference>
<evidence type="ECO:0000313" key="8">
    <source>
        <dbReference type="Proteomes" id="UP000533469"/>
    </source>
</evidence>
<dbReference type="GO" id="GO:0043885">
    <property type="term" value="F:anaerobic carbon-monoxide dehydrogenase activity"/>
    <property type="evidence" value="ECO:0007669"/>
    <property type="project" value="UniProtKB-EC"/>
</dbReference>
<keyword evidence="5" id="KW-0411">Iron-sulfur</keyword>
<dbReference type="PANTHER" id="PTHR44379">
    <property type="entry name" value="OXIDOREDUCTASE WITH IRON-SULFUR SUBUNIT"/>
    <property type="match status" value="1"/>
</dbReference>
<comment type="caution">
    <text evidence="7">The sequence shown here is derived from an EMBL/GenBank/DDBJ whole genome shotgun (WGS) entry which is preliminary data.</text>
</comment>
<dbReference type="InterPro" id="IPR010419">
    <property type="entry name" value="CO_DH_gsu"/>
</dbReference>